<dbReference type="PANTHER" id="PTHR11001:SF2">
    <property type="entry name" value="MITOCHONDRIAL FISSION PROCESS PROTEIN 1"/>
    <property type="match status" value="1"/>
</dbReference>
<evidence type="ECO:0000256" key="1">
    <source>
        <dbReference type="ARBA" id="ARBA00009224"/>
    </source>
</evidence>
<gene>
    <name evidence="4" type="ORF">PNOK_0314300</name>
</gene>
<dbReference type="OrthoDB" id="424969at2759"/>
<evidence type="ECO:0000313" key="4">
    <source>
        <dbReference type="EMBL" id="PAV20516.1"/>
    </source>
</evidence>
<sequence length="222" mass="24654">MVFTLTLPGPSAHRKEPFTMQASEELTALADQDADTTNSEARYLGYAARLRTAIRSAHRYVAYTSDVGEAFRPVVNPLVVRAAYGISWAYLAGDVAFETWKARRRGPSPLEACTFTENQRLALVAAKRGTFQAIASMALPALTIHTVVRHSAGLFKRSASQRVRGWGPTFTGLAVVPILPYLFDKPVELATDAVAEWAEHWWYQRVASQKKLDANKKQEESK</sequence>
<dbReference type="Pfam" id="PF10558">
    <property type="entry name" value="MTP18"/>
    <property type="match status" value="1"/>
</dbReference>
<dbReference type="GO" id="GO:0000266">
    <property type="term" value="P:mitochondrial fission"/>
    <property type="evidence" value="ECO:0007669"/>
    <property type="project" value="TreeGrafter"/>
</dbReference>
<proteinExistence type="inferred from homology"/>
<reference evidence="4 5" key="1">
    <citation type="journal article" date="2017" name="Mol. Ecol.">
        <title>Comparative and population genomic landscape of Phellinus noxius: A hypervariable fungus causing root rot in trees.</title>
        <authorList>
            <person name="Chung C.L."/>
            <person name="Lee T.J."/>
            <person name="Akiba M."/>
            <person name="Lee H.H."/>
            <person name="Kuo T.H."/>
            <person name="Liu D."/>
            <person name="Ke H.M."/>
            <person name="Yokoi T."/>
            <person name="Roa M.B."/>
            <person name="Lu M.J."/>
            <person name="Chang Y.Y."/>
            <person name="Ann P.J."/>
            <person name="Tsai J.N."/>
            <person name="Chen C.Y."/>
            <person name="Tzean S.S."/>
            <person name="Ota Y."/>
            <person name="Hattori T."/>
            <person name="Sahashi N."/>
            <person name="Liou R.F."/>
            <person name="Kikuchi T."/>
            <person name="Tsai I.J."/>
        </authorList>
    </citation>
    <scope>NUCLEOTIDE SEQUENCE [LARGE SCALE GENOMIC DNA]</scope>
    <source>
        <strain evidence="4 5">FFPRI411160</strain>
    </source>
</reference>
<organism evidence="4 5">
    <name type="scientific">Pyrrhoderma noxium</name>
    <dbReference type="NCBI Taxonomy" id="2282107"/>
    <lineage>
        <taxon>Eukaryota</taxon>
        <taxon>Fungi</taxon>
        <taxon>Dikarya</taxon>
        <taxon>Basidiomycota</taxon>
        <taxon>Agaricomycotina</taxon>
        <taxon>Agaricomycetes</taxon>
        <taxon>Hymenochaetales</taxon>
        <taxon>Hymenochaetaceae</taxon>
        <taxon>Pyrrhoderma</taxon>
    </lineage>
</organism>
<keyword evidence="5" id="KW-1185">Reference proteome</keyword>
<evidence type="ECO:0000256" key="3">
    <source>
        <dbReference type="ARBA" id="ARBA00029631"/>
    </source>
</evidence>
<dbReference type="GO" id="GO:0005739">
    <property type="term" value="C:mitochondrion"/>
    <property type="evidence" value="ECO:0007669"/>
    <property type="project" value="TreeGrafter"/>
</dbReference>
<comment type="caution">
    <text evidence="4">The sequence shown here is derived from an EMBL/GenBank/DDBJ whole genome shotgun (WGS) entry which is preliminary data.</text>
</comment>
<dbReference type="Proteomes" id="UP000217199">
    <property type="component" value="Unassembled WGS sequence"/>
</dbReference>
<dbReference type="AlphaFoldDB" id="A0A286ULL3"/>
<protein>
    <recommendedName>
        <fullName evidence="2">Mitochondrial fission process protein 1</fullName>
    </recommendedName>
    <alternativeName>
        <fullName evidence="3">Mitochondrial 18 kDa protein</fullName>
    </alternativeName>
</protein>
<name>A0A286ULL3_9AGAM</name>
<evidence type="ECO:0000256" key="2">
    <source>
        <dbReference type="ARBA" id="ARBA00017835"/>
    </source>
</evidence>
<dbReference type="PANTHER" id="PTHR11001">
    <property type="entry name" value="MITOCHONDRIAL FISSION PROCESS PROTEIN 1"/>
    <property type="match status" value="1"/>
</dbReference>
<evidence type="ECO:0000313" key="5">
    <source>
        <dbReference type="Proteomes" id="UP000217199"/>
    </source>
</evidence>
<accession>A0A286ULL3</accession>
<dbReference type="EMBL" id="NBII01000003">
    <property type="protein sequence ID" value="PAV20516.1"/>
    <property type="molecule type" value="Genomic_DNA"/>
</dbReference>
<dbReference type="InterPro" id="IPR019560">
    <property type="entry name" value="Mitochondrial_18_kDa_protein"/>
</dbReference>
<comment type="similarity">
    <text evidence="1">Belongs to the MTFP1 family.</text>
</comment>
<dbReference type="InParanoid" id="A0A286ULL3"/>